<dbReference type="OrthoDB" id="4336046at2"/>
<keyword evidence="1" id="KW-1133">Transmembrane helix</keyword>
<feature type="transmembrane region" description="Helical" evidence="1">
    <location>
        <begin position="68"/>
        <end position="89"/>
    </location>
</feature>
<keyword evidence="1" id="KW-0472">Membrane</keyword>
<feature type="transmembrane region" description="Helical" evidence="1">
    <location>
        <begin position="157"/>
        <end position="178"/>
    </location>
</feature>
<keyword evidence="3" id="KW-1185">Reference proteome</keyword>
<dbReference type="AlphaFoldDB" id="A0A5D0ULZ0"/>
<protein>
    <submittedName>
        <fullName evidence="2">ABC transporter permease subunit</fullName>
    </submittedName>
</protein>
<gene>
    <name evidence="2" type="ORF">FXF65_03680</name>
</gene>
<comment type="caution">
    <text evidence="2">The sequence shown here is derived from an EMBL/GenBank/DDBJ whole genome shotgun (WGS) entry which is preliminary data.</text>
</comment>
<accession>A0A5D0ULZ0</accession>
<evidence type="ECO:0000313" key="3">
    <source>
        <dbReference type="Proteomes" id="UP000322634"/>
    </source>
</evidence>
<feature type="transmembrane region" description="Helical" evidence="1">
    <location>
        <begin position="185"/>
        <end position="206"/>
    </location>
</feature>
<evidence type="ECO:0000256" key="1">
    <source>
        <dbReference type="SAM" id="Phobius"/>
    </source>
</evidence>
<feature type="transmembrane region" description="Helical" evidence="1">
    <location>
        <begin position="35"/>
        <end position="56"/>
    </location>
</feature>
<sequence>MRGVEGGGTSGPAGGGLKGAAAAEWVRLVHSGSTWWGLGVSGALALGVAALTARVAPGDEEPATVADAVSGTLFGQLILLVLAVLAMTSEHRSGTIRLAFQAIQGRWQVVAAKAAVLGGAGGAVGLVYGFAAVGLGSLLAPAGLDLAPDTATEWRQVASLGLIYAVTAVIGVAIGTLVRTSAGGVSAALVWILVLESAVGLVPRVGDAMARWMPFSVLVSLTDSAKIDKPFGAVGAAVYCSAVAVAVLALALAVVRKRKL</sequence>
<evidence type="ECO:0000313" key="2">
    <source>
        <dbReference type="EMBL" id="TYC18846.1"/>
    </source>
</evidence>
<dbReference type="EMBL" id="VSFF01000001">
    <property type="protein sequence ID" value="TYC18846.1"/>
    <property type="molecule type" value="Genomic_DNA"/>
</dbReference>
<name>A0A5D0ULZ0_9ACTN</name>
<dbReference type="Proteomes" id="UP000322634">
    <property type="component" value="Unassembled WGS sequence"/>
</dbReference>
<reference evidence="2 3" key="1">
    <citation type="submission" date="2019-08" db="EMBL/GenBank/DDBJ databases">
        <title>Actinomadura sp. nov. CYP1-5 isolated from mountain soil.</title>
        <authorList>
            <person name="Songsumanus A."/>
            <person name="Kuncharoen N."/>
            <person name="Kudo T."/>
            <person name="Yuki M."/>
            <person name="Igarashi Y."/>
            <person name="Tanasupawat S."/>
        </authorList>
    </citation>
    <scope>NUCLEOTIDE SEQUENCE [LARGE SCALE GENOMIC DNA]</scope>
    <source>
        <strain evidence="2 3">GKU157</strain>
    </source>
</reference>
<keyword evidence="1" id="KW-0812">Transmembrane</keyword>
<feature type="transmembrane region" description="Helical" evidence="1">
    <location>
        <begin position="110"/>
        <end position="137"/>
    </location>
</feature>
<dbReference type="RefSeq" id="WP_148348218.1">
    <property type="nucleotide sequence ID" value="NZ_JBHSBF010000027.1"/>
</dbReference>
<organism evidence="2 3">
    <name type="scientific">Actinomadura syzygii</name>
    <dbReference type="NCBI Taxonomy" id="1427538"/>
    <lineage>
        <taxon>Bacteria</taxon>
        <taxon>Bacillati</taxon>
        <taxon>Actinomycetota</taxon>
        <taxon>Actinomycetes</taxon>
        <taxon>Streptosporangiales</taxon>
        <taxon>Thermomonosporaceae</taxon>
        <taxon>Actinomadura</taxon>
    </lineage>
</organism>
<feature type="transmembrane region" description="Helical" evidence="1">
    <location>
        <begin position="231"/>
        <end position="255"/>
    </location>
</feature>
<proteinExistence type="predicted"/>